<reference evidence="2 3" key="1">
    <citation type="submission" date="2019-07" db="EMBL/GenBank/DDBJ databases">
        <title>Draft genome of C. aurimucosum strain 332.</title>
        <authorList>
            <person name="Pacheco L.G.C."/>
            <person name="Aguiar E.R.G.R."/>
            <person name="Barberis C.M."/>
            <person name="Almuzara M.N."/>
            <person name="Traglia G.M."/>
            <person name="Santos C.S."/>
            <person name="Vay C.A."/>
            <person name="Rocha D.J.P.G."/>
        </authorList>
    </citation>
    <scope>NUCLEOTIDE SEQUENCE [LARGE SCALE GENOMIC DNA]</scope>
    <source>
        <strain evidence="2 3">332</strain>
    </source>
</reference>
<comment type="caution">
    <text evidence="2">The sequence shown here is derived from an EMBL/GenBank/DDBJ whole genome shotgun (WGS) entry which is preliminary data.</text>
</comment>
<evidence type="ECO:0000313" key="2">
    <source>
        <dbReference type="EMBL" id="MTD90979.1"/>
    </source>
</evidence>
<evidence type="ECO:0000313" key="3">
    <source>
        <dbReference type="Proteomes" id="UP000432568"/>
    </source>
</evidence>
<evidence type="ECO:0000256" key="1">
    <source>
        <dbReference type="SAM" id="Phobius"/>
    </source>
</evidence>
<accession>A0A2N6TRB6</accession>
<keyword evidence="1" id="KW-1133">Transmembrane helix</keyword>
<feature type="transmembrane region" description="Helical" evidence="1">
    <location>
        <begin position="16"/>
        <end position="38"/>
    </location>
</feature>
<organism evidence="2 3">
    <name type="scientific">Corynebacterium aurimucosum</name>
    <dbReference type="NCBI Taxonomy" id="169292"/>
    <lineage>
        <taxon>Bacteria</taxon>
        <taxon>Bacillati</taxon>
        <taxon>Actinomycetota</taxon>
        <taxon>Actinomycetes</taxon>
        <taxon>Mycobacteriales</taxon>
        <taxon>Corynebacteriaceae</taxon>
        <taxon>Corynebacterium</taxon>
    </lineage>
</organism>
<gene>
    <name evidence="2" type="ORF">FME68_03590</name>
</gene>
<dbReference type="EMBL" id="VIOG01000003">
    <property type="protein sequence ID" value="MTD90979.1"/>
    <property type="molecule type" value="Genomic_DNA"/>
</dbReference>
<dbReference type="AlphaFoldDB" id="A0A2N6TRB6"/>
<feature type="transmembrane region" description="Helical" evidence="1">
    <location>
        <begin position="44"/>
        <end position="67"/>
    </location>
</feature>
<protein>
    <submittedName>
        <fullName evidence="2">Permease</fullName>
    </submittedName>
</protein>
<name>A0A2N6TRB6_9CORY</name>
<sequence>MRLFPNTSEWPPNYRFAYLLMWAGAFIASGAAIAQGIWGADKLTFGILIVVAIYCIAMAILMPRWALNAREESARRAEAKQAREELKRR</sequence>
<dbReference type="Proteomes" id="UP000432568">
    <property type="component" value="Unassembled WGS sequence"/>
</dbReference>
<proteinExistence type="predicted"/>
<keyword evidence="1" id="KW-0472">Membrane</keyword>
<dbReference type="RefSeq" id="WP_070512502.1">
    <property type="nucleotide sequence ID" value="NZ_PNHI01000002.1"/>
</dbReference>
<keyword evidence="1" id="KW-0812">Transmembrane</keyword>